<reference evidence="1 2" key="1">
    <citation type="submission" date="2019-03" db="EMBL/GenBank/DDBJ databases">
        <title>Dyadobacter AR-3-6 sp. nov., isolated from arctic soil.</title>
        <authorList>
            <person name="Chaudhary D.K."/>
        </authorList>
    </citation>
    <scope>NUCLEOTIDE SEQUENCE [LARGE SCALE GENOMIC DNA]</scope>
    <source>
        <strain evidence="1 2">AR-3-6</strain>
    </source>
</reference>
<organism evidence="1 2">
    <name type="scientific">Dyadobacter psychrotolerans</name>
    <dbReference type="NCBI Taxonomy" id="2541721"/>
    <lineage>
        <taxon>Bacteria</taxon>
        <taxon>Pseudomonadati</taxon>
        <taxon>Bacteroidota</taxon>
        <taxon>Cytophagia</taxon>
        <taxon>Cytophagales</taxon>
        <taxon>Spirosomataceae</taxon>
        <taxon>Dyadobacter</taxon>
    </lineage>
</organism>
<sequence length="199" mass="21971">MKNHFLLILAFSALLLSCGKKEEEQQDKTKSAADALQQFADKAKDMQTREKVDPIDFRKLRELLPEEIAGFKRTEASGEKNGAMGFTISTADARYKGDNDASIHLEILDTGGVAGVATMAMAAWTMADIDKETDTGYEKTTSLEGYKAFEKYDSQNKSGELNLLVADRYVVNVNGNNVTMEQMKSILGDLDLDKLADLK</sequence>
<dbReference type="RefSeq" id="WP_131960991.1">
    <property type="nucleotide sequence ID" value="NZ_SMFL01000011.1"/>
</dbReference>
<dbReference type="Proteomes" id="UP000294850">
    <property type="component" value="Unassembled WGS sequence"/>
</dbReference>
<keyword evidence="2" id="KW-1185">Reference proteome</keyword>
<proteinExistence type="predicted"/>
<comment type="caution">
    <text evidence="1">The sequence shown here is derived from an EMBL/GenBank/DDBJ whole genome shotgun (WGS) entry which is preliminary data.</text>
</comment>
<dbReference type="OrthoDB" id="958801at2"/>
<dbReference type="EMBL" id="SMFL01000011">
    <property type="protein sequence ID" value="TDE11658.1"/>
    <property type="molecule type" value="Genomic_DNA"/>
</dbReference>
<protein>
    <submittedName>
        <fullName evidence="1">Uncharacterized protein</fullName>
    </submittedName>
</protein>
<accession>A0A4V2Z377</accession>
<name>A0A4V2Z377_9BACT</name>
<evidence type="ECO:0000313" key="1">
    <source>
        <dbReference type="EMBL" id="TDE11658.1"/>
    </source>
</evidence>
<evidence type="ECO:0000313" key="2">
    <source>
        <dbReference type="Proteomes" id="UP000294850"/>
    </source>
</evidence>
<gene>
    <name evidence="1" type="ORF">E0F88_24850</name>
</gene>
<dbReference type="PROSITE" id="PS51257">
    <property type="entry name" value="PROKAR_LIPOPROTEIN"/>
    <property type="match status" value="1"/>
</dbReference>
<dbReference type="AlphaFoldDB" id="A0A4V2Z377"/>